<dbReference type="EMBL" id="PCTT01000009">
    <property type="protein sequence ID" value="PIP87351.1"/>
    <property type="molecule type" value="Genomic_DNA"/>
</dbReference>
<evidence type="ECO:0000313" key="2">
    <source>
        <dbReference type="EMBL" id="PIP87351.1"/>
    </source>
</evidence>
<dbReference type="Pfam" id="PF02223">
    <property type="entry name" value="Thymidylate_kin"/>
    <property type="match status" value="1"/>
</dbReference>
<name>A0A2H0DZD5_9BACT</name>
<sequence length="210" mass="24565">MKKNISIGFDGLVRAGKSSLIHRLAKRLNADILDEYKGYAYKYGLKSIPVFPKFPPQSYEEAINATNFFINLEKIRVMDLENMKEKSDHIILIDRTYLSCLAFDYAARHLTGFDTFTEVKELWQNNPKTTPDLLFYMDVSQENLKQRAILNNNNFPQHFFDPIFNGHMREFFHKKCDSNENIIKINANEDPTVVEKNVMSFINKYFTDSL</sequence>
<dbReference type="InterPro" id="IPR027417">
    <property type="entry name" value="P-loop_NTPase"/>
</dbReference>
<dbReference type="Proteomes" id="UP000231143">
    <property type="component" value="Unassembled WGS sequence"/>
</dbReference>
<comment type="caution">
    <text evidence="2">The sequence shown here is derived from an EMBL/GenBank/DDBJ whole genome shotgun (WGS) entry which is preliminary data.</text>
</comment>
<organism evidence="2 3">
    <name type="scientific">Candidatus Campbellbacteria bacterium CG22_combo_CG10-13_8_21_14_all_36_13</name>
    <dbReference type="NCBI Taxonomy" id="1974529"/>
    <lineage>
        <taxon>Bacteria</taxon>
        <taxon>Candidatus Campbelliibacteriota</taxon>
    </lineage>
</organism>
<reference evidence="2 3" key="1">
    <citation type="submission" date="2017-09" db="EMBL/GenBank/DDBJ databases">
        <title>Depth-based differentiation of microbial function through sediment-hosted aquifers and enrichment of novel symbionts in the deep terrestrial subsurface.</title>
        <authorList>
            <person name="Probst A.J."/>
            <person name="Ladd B."/>
            <person name="Jarett J.K."/>
            <person name="Geller-Mcgrath D.E."/>
            <person name="Sieber C.M."/>
            <person name="Emerson J.B."/>
            <person name="Anantharaman K."/>
            <person name="Thomas B.C."/>
            <person name="Malmstrom R."/>
            <person name="Stieglmeier M."/>
            <person name="Klingl A."/>
            <person name="Woyke T."/>
            <person name="Ryan C.M."/>
            <person name="Banfield J.F."/>
        </authorList>
    </citation>
    <scope>NUCLEOTIDE SEQUENCE [LARGE SCALE GENOMIC DNA]</scope>
    <source>
        <strain evidence="2">CG22_combo_CG10-13_8_21_14_all_36_13</strain>
    </source>
</reference>
<dbReference type="SUPFAM" id="SSF52540">
    <property type="entry name" value="P-loop containing nucleoside triphosphate hydrolases"/>
    <property type="match status" value="1"/>
</dbReference>
<feature type="domain" description="Thymidylate kinase-like" evidence="1">
    <location>
        <begin position="85"/>
        <end position="196"/>
    </location>
</feature>
<accession>A0A2H0DZD5</accession>
<gene>
    <name evidence="2" type="ORF">COW81_00730</name>
</gene>
<dbReference type="Gene3D" id="3.40.50.300">
    <property type="entry name" value="P-loop containing nucleotide triphosphate hydrolases"/>
    <property type="match status" value="1"/>
</dbReference>
<dbReference type="AlphaFoldDB" id="A0A2H0DZD5"/>
<protein>
    <recommendedName>
        <fullName evidence="1">Thymidylate kinase-like domain-containing protein</fullName>
    </recommendedName>
</protein>
<evidence type="ECO:0000313" key="3">
    <source>
        <dbReference type="Proteomes" id="UP000231143"/>
    </source>
</evidence>
<evidence type="ECO:0000259" key="1">
    <source>
        <dbReference type="Pfam" id="PF02223"/>
    </source>
</evidence>
<proteinExistence type="predicted"/>
<dbReference type="InterPro" id="IPR039430">
    <property type="entry name" value="Thymidylate_kin-like_dom"/>
</dbReference>